<accession>A0A9Q0R6P0</accession>
<proteinExistence type="predicted"/>
<sequence>MSHAPPNLQRFLDVLNQGATREQLNSTFFTMKSVCSPQEIEAIQFIIDNLPYSYPEIQPENDIIQTAISKANGNQMGMSFEPVMNQEPNTNQPQMNYGNQPPMNYGNQPPMNYGNQPQNYGNQPPMNYGNQPPMNYGNQPQNYGNQPQMMFSNQPPMNYGNQPQMAYNTGNYAPPVQYQSPQFVDPDPDPVPISHNQKSNNSHNAHSTFFSDSDSKTTKKWIQYNIAVVFFALILVGIIASV</sequence>
<protein>
    <submittedName>
        <fullName evidence="3">Uncharacterized protein</fullName>
    </submittedName>
</protein>
<keyword evidence="4" id="KW-1185">Reference proteome</keyword>
<feature type="compositionally biased region" description="Polar residues" evidence="1">
    <location>
        <begin position="194"/>
        <end position="206"/>
    </location>
</feature>
<evidence type="ECO:0000313" key="4">
    <source>
        <dbReference type="Proteomes" id="UP001149090"/>
    </source>
</evidence>
<evidence type="ECO:0000313" key="3">
    <source>
        <dbReference type="EMBL" id="KAJ5068546.1"/>
    </source>
</evidence>
<gene>
    <name evidence="3" type="ORF">M0811_02488</name>
</gene>
<organism evidence="3 4">
    <name type="scientific">Anaeramoeba ignava</name>
    <name type="common">Anaerobic marine amoeba</name>
    <dbReference type="NCBI Taxonomy" id="1746090"/>
    <lineage>
        <taxon>Eukaryota</taxon>
        <taxon>Metamonada</taxon>
        <taxon>Anaeramoebidae</taxon>
        <taxon>Anaeramoeba</taxon>
    </lineage>
</organism>
<dbReference type="Proteomes" id="UP001149090">
    <property type="component" value="Unassembled WGS sequence"/>
</dbReference>
<comment type="caution">
    <text evidence="3">The sequence shown here is derived from an EMBL/GenBank/DDBJ whole genome shotgun (WGS) entry which is preliminary data.</text>
</comment>
<keyword evidence="2" id="KW-0472">Membrane</keyword>
<dbReference type="AlphaFoldDB" id="A0A9Q0R6P0"/>
<evidence type="ECO:0000256" key="2">
    <source>
        <dbReference type="SAM" id="Phobius"/>
    </source>
</evidence>
<reference evidence="3" key="1">
    <citation type="submission" date="2022-10" db="EMBL/GenBank/DDBJ databases">
        <title>Novel sulphate-reducing endosymbionts in the free-living metamonad Anaeramoeba.</title>
        <authorList>
            <person name="Jerlstrom-Hultqvist J."/>
            <person name="Cepicka I."/>
            <person name="Gallot-Lavallee L."/>
            <person name="Salas-Leiva D."/>
            <person name="Curtis B.A."/>
            <person name="Zahonova K."/>
            <person name="Pipaliya S."/>
            <person name="Dacks J."/>
            <person name="Roger A.J."/>
        </authorList>
    </citation>
    <scope>NUCLEOTIDE SEQUENCE</scope>
    <source>
        <strain evidence="3">BMAN</strain>
    </source>
</reference>
<name>A0A9Q0R6P0_ANAIG</name>
<evidence type="ECO:0000256" key="1">
    <source>
        <dbReference type="SAM" id="MobiDB-lite"/>
    </source>
</evidence>
<keyword evidence="2" id="KW-0812">Transmembrane</keyword>
<keyword evidence="2" id="KW-1133">Transmembrane helix</keyword>
<feature type="region of interest" description="Disordered" evidence="1">
    <location>
        <begin position="184"/>
        <end position="213"/>
    </location>
</feature>
<feature type="transmembrane region" description="Helical" evidence="2">
    <location>
        <begin position="221"/>
        <end position="240"/>
    </location>
</feature>
<dbReference type="EMBL" id="JAPDFW010000114">
    <property type="protein sequence ID" value="KAJ5068546.1"/>
    <property type="molecule type" value="Genomic_DNA"/>
</dbReference>